<dbReference type="EMBL" id="DXGD01000192">
    <property type="protein sequence ID" value="HIW99536.1"/>
    <property type="molecule type" value="Genomic_DNA"/>
</dbReference>
<dbReference type="InterPro" id="IPR016084">
    <property type="entry name" value="Haem_Oase-like_multi-hlx"/>
</dbReference>
<keyword evidence="2" id="KW-0378">Hydrolase</keyword>
<dbReference type="EC" id="3.5.99.2" evidence="2"/>
<accession>A0A9D1USG5</accession>
<evidence type="ECO:0000256" key="1">
    <source>
        <dbReference type="ARBA" id="ARBA00004948"/>
    </source>
</evidence>
<comment type="caution">
    <text evidence="4">The sequence shown here is derived from an EMBL/GenBank/DDBJ whole genome shotgun (WGS) entry which is preliminary data.</text>
</comment>
<dbReference type="Gene3D" id="1.20.910.10">
    <property type="entry name" value="Heme oxygenase-like"/>
    <property type="match status" value="1"/>
</dbReference>
<feature type="domain" description="Thiaminase-2/PQQC" evidence="3">
    <location>
        <begin position="12"/>
        <end position="216"/>
    </location>
</feature>
<comment type="catalytic activity">
    <reaction evidence="2">
        <text>thiamine + H2O = 5-(2-hydroxyethyl)-4-methylthiazole + 4-amino-5-hydroxymethyl-2-methylpyrimidine + H(+)</text>
        <dbReference type="Rhea" id="RHEA:17509"/>
        <dbReference type="ChEBI" id="CHEBI:15377"/>
        <dbReference type="ChEBI" id="CHEBI:15378"/>
        <dbReference type="ChEBI" id="CHEBI:16892"/>
        <dbReference type="ChEBI" id="CHEBI:17957"/>
        <dbReference type="ChEBI" id="CHEBI:18385"/>
        <dbReference type="EC" id="3.5.99.2"/>
    </reaction>
</comment>
<dbReference type="GO" id="GO:0005829">
    <property type="term" value="C:cytosol"/>
    <property type="evidence" value="ECO:0007669"/>
    <property type="project" value="TreeGrafter"/>
</dbReference>
<dbReference type="CDD" id="cd19367">
    <property type="entry name" value="TenA_C_ScTHI20-like"/>
    <property type="match status" value="1"/>
</dbReference>
<dbReference type="InterPro" id="IPR027574">
    <property type="entry name" value="Thiaminase_II"/>
</dbReference>
<reference evidence="4" key="2">
    <citation type="submission" date="2021-04" db="EMBL/GenBank/DDBJ databases">
        <authorList>
            <person name="Gilroy R."/>
        </authorList>
    </citation>
    <scope>NUCLEOTIDE SEQUENCE</scope>
    <source>
        <strain evidence="4">ChiHejej3B27-3195</strain>
    </source>
</reference>
<dbReference type="Pfam" id="PF03070">
    <property type="entry name" value="TENA_THI-4"/>
    <property type="match status" value="1"/>
</dbReference>
<comment type="function">
    <text evidence="2">Catalyzes an amino-pyrimidine hydrolysis reaction at the C5' of the pyrimidine moiety of thiamine compounds, a reaction that is part of a thiamine salvage pathway.</text>
</comment>
<dbReference type="GO" id="GO:0009228">
    <property type="term" value="P:thiamine biosynthetic process"/>
    <property type="evidence" value="ECO:0007669"/>
    <property type="project" value="UniProtKB-KW"/>
</dbReference>
<dbReference type="PANTHER" id="PTHR43198">
    <property type="entry name" value="BIFUNCTIONAL TH2 PROTEIN"/>
    <property type="match status" value="1"/>
</dbReference>
<reference evidence="4" key="1">
    <citation type="journal article" date="2021" name="PeerJ">
        <title>Extensive microbial diversity within the chicken gut microbiome revealed by metagenomics and culture.</title>
        <authorList>
            <person name="Gilroy R."/>
            <person name="Ravi A."/>
            <person name="Getino M."/>
            <person name="Pursley I."/>
            <person name="Horton D.L."/>
            <person name="Alikhan N.F."/>
            <person name="Baker D."/>
            <person name="Gharbi K."/>
            <person name="Hall N."/>
            <person name="Watson M."/>
            <person name="Adriaenssens E.M."/>
            <person name="Foster-Nyarko E."/>
            <person name="Jarju S."/>
            <person name="Secka A."/>
            <person name="Antonio M."/>
            <person name="Oren A."/>
            <person name="Chaudhuri R.R."/>
            <person name="La Ragione R."/>
            <person name="Hildebrand F."/>
            <person name="Pallen M.J."/>
        </authorList>
    </citation>
    <scope>NUCLEOTIDE SEQUENCE</scope>
    <source>
        <strain evidence="4">ChiHejej3B27-3195</strain>
    </source>
</reference>
<dbReference type="NCBIfam" id="TIGR04306">
    <property type="entry name" value="salvage_TenA"/>
    <property type="match status" value="1"/>
</dbReference>
<gene>
    <name evidence="4" type="primary">tenA</name>
    <name evidence="4" type="ORF">H9871_05275</name>
</gene>
<dbReference type="InterPro" id="IPR050967">
    <property type="entry name" value="Thiamine_Salvage_TenA"/>
</dbReference>
<dbReference type="AlphaFoldDB" id="A0A9D1USG5"/>
<protein>
    <recommendedName>
        <fullName evidence="2">Aminopyrimidine aminohydrolase</fullName>
        <ecNumber evidence="2">3.5.99.2</ecNumber>
    </recommendedName>
</protein>
<sequence length="226" mass="24991">MTVYEQLKAAAPEAWAAYTDHEFIRQMEAGDLPAEAFRAYLVQDYLFLVQFARAYALAVYKSRSLPQIEAAQAGLAGIVQETELHVRLCARFGLEREDLDRAAEHPATVAYTRYVLDCGSSGDLLDLHVALLPCVAGYAEIGRRLAPAIEDDVEHPYREWIAEYNGPEYQQLARDAVATIEELAQRSLTEARFPELASIFATATSLEADFWQMGLDLGAAGSATGR</sequence>
<evidence type="ECO:0000256" key="2">
    <source>
        <dbReference type="RuleBase" id="RU363093"/>
    </source>
</evidence>
<dbReference type="PANTHER" id="PTHR43198:SF2">
    <property type="entry name" value="SI:CH1073-67J19.1-RELATED"/>
    <property type="match status" value="1"/>
</dbReference>
<evidence type="ECO:0000313" key="4">
    <source>
        <dbReference type="EMBL" id="HIW99536.1"/>
    </source>
</evidence>
<comment type="catalytic activity">
    <reaction evidence="2">
        <text>4-amino-5-aminomethyl-2-methylpyrimidine + H2O = 4-amino-5-hydroxymethyl-2-methylpyrimidine + NH4(+)</text>
        <dbReference type="Rhea" id="RHEA:31799"/>
        <dbReference type="ChEBI" id="CHEBI:15377"/>
        <dbReference type="ChEBI" id="CHEBI:16892"/>
        <dbReference type="ChEBI" id="CHEBI:28938"/>
        <dbReference type="ChEBI" id="CHEBI:63416"/>
        <dbReference type="EC" id="3.5.99.2"/>
    </reaction>
</comment>
<proteinExistence type="inferred from homology"/>
<comment type="similarity">
    <text evidence="2">Belongs to the TenA family.</text>
</comment>
<comment type="pathway">
    <text evidence="1 2">Cofactor biosynthesis; thiamine diphosphate biosynthesis.</text>
</comment>
<evidence type="ECO:0000259" key="3">
    <source>
        <dbReference type="Pfam" id="PF03070"/>
    </source>
</evidence>
<dbReference type="Proteomes" id="UP000824151">
    <property type="component" value="Unassembled WGS sequence"/>
</dbReference>
<evidence type="ECO:0000313" key="5">
    <source>
        <dbReference type="Proteomes" id="UP000824151"/>
    </source>
</evidence>
<dbReference type="InterPro" id="IPR004305">
    <property type="entry name" value="Thiaminase-2/PQQC"/>
</dbReference>
<name>A0A9D1USG5_9MICC</name>
<organism evidence="4 5">
    <name type="scientific">Candidatus Nesterenkonia stercoripullorum</name>
    <dbReference type="NCBI Taxonomy" id="2838701"/>
    <lineage>
        <taxon>Bacteria</taxon>
        <taxon>Bacillati</taxon>
        <taxon>Actinomycetota</taxon>
        <taxon>Actinomycetes</taxon>
        <taxon>Micrococcales</taxon>
        <taxon>Micrococcaceae</taxon>
        <taxon>Nesterenkonia</taxon>
    </lineage>
</organism>
<dbReference type="GO" id="GO:0050334">
    <property type="term" value="F:thiaminase activity"/>
    <property type="evidence" value="ECO:0007669"/>
    <property type="project" value="UniProtKB-EC"/>
</dbReference>
<keyword evidence="2" id="KW-0784">Thiamine biosynthesis</keyword>
<dbReference type="SUPFAM" id="SSF48613">
    <property type="entry name" value="Heme oxygenase-like"/>
    <property type="match status" value="1"/>
</dbReference>